<evidence type="ECO:0000256" key="5">
    <source>
        <dbReference type="PROSITE-ProRule" id="PRU00070"/>
    </source>
</evidence>
<accession>A0A515MFU5</accession>
<keyword evidence="2 5" id="KW-0862">Zinc</keyword>
<dbReference type="InterPro" id="IPR036407">
    <property type="entry name" value="DM_DNA-bd_sf"/>
</dbReference>
<feature type="region of interest" description="Disordered" evidence="6">
    <location>
        <begin position="218"/>
        <end position="268"/>
    </location>
</feature>
<dbReference type="GO" id="GO:0000981">
    <property type="term" value="F:DNA-binding transcription factor activity, RNA polymerase II-specific"/>
    <property type="evidence" value="ECO:0007669"/>
    <property type="project" value="TreeGrafter"/>
</dbReference>
<dbReference type="OrthoDB" id="5842031at2759"/>
<name>A0A515MFU5_CHEQU</name>
<reference evidence="8" key="1">
    <citation type="submission" date="2018-12" db="EMBL/GenBank/DDBJ databases">
        <authorList>
            <person name="Zheng J."/>
            <person name="Jia Y."/>
        </authorList>
    </citation>
    <scope>NUCLEOTIDE SEQUENCE</scope>
</reference>
<dbReference type="EMBL" id="MK342618">
    <property type="protein sequence ID" value="QDM55346.1"/>
    <property type="molecule type" value="mRNA"/>
</dbReference>
<dbReference type="Gene3D" id="4.10.1040.10">
    <property type="entry name" value="DM DNA-binding domain"/>
    <property type="match status" value="1"/>
</dbReference>
<dbReference type="InterPro" id="IPR026607">
    <property type="entry name" value="DMRT"/>
</dbReference>
<evidence type="ECO:0000256" key="3">
    <source>
        <dbReference type="ARBA" id="ARBA00023125"/>
    </source>
</evidence>
<dbReference type="InterPro" id="IPR001275">
    <property type="entry name" value="DM_DNA-bd"/>
</dbReference>
<dbReference type="PANTHER" id="PTHR12322">
    <property type="entry name" value="DOUBLESEX AND MAB-3 RELATED TRANSCRIPTION FACTOR DMRT"/>
    <property type="match status" value="1"/>
</dbReference>
<feature type="compositionally biased region" description="Polar residues" evidence="6">
    <location>
        <begin position="144"/>
        <end position="153"/>
    </location>
</feature>
<organism evidence="8">
    <name type="scientific">Cherax quadricarinatus</name>
    <name type="common">Australian red claw crayfish</name>
    <dbReference type="NCBI Taxonomy" id="27406"/>
    <lineage>
        <taxon>Eukaryota</taxon>
        <taxon>Metazoa</taxon>
        <taxon>Ecdysozoa</taxon>
        <taxon>Arthropoda</taxon>
        <taxon>Crustacea</taxon>
        <taxon>Multicrustacea</taxon>
        <taxon>Malacostraca</taxon>
        <taxon>Eumalacostraca</taxon>
        <taxon>Eucarida</taxon>
        <taxon>Decapoda</taxon>
        <taxon>Pleocyemata</taxon>
        <taxon>Astacidea</taxon>
        <taxon>Parastacoidea</taxon>
        <taxon>Parastacidae</taxon>
        <taxon>Cherax</taxon>
    </lineage>
</organism>
<keyword evidence="3 5" id="KW-0238">DNA-binding</keyword>
<dbReference type="GO" id="GO:0000978">
    <property type="term" value="F:RNA polymerase II cis-regulatory region sequence-specific DNA binding"/>
    <property type="evidence" value="ECO:0007669"/>
    <property type="project" value="TreeGrafter"/>
</dbReference>
<proteinExistence type="evidence at transcript level"/>
<comment type="subcellular location">
    <subcellularLocation>
        <location evidence="5">Nucleus</location>
    </subcellularLocation>
</comment>
<dbReference type="GO" id="GO:0007548">
    <property type="term" value="P:sex differentiation"/>
    <property type="evidence" value="ECO:0007669"/>
    <property type="project" value="TreeGrafter"/>
</dbReference>
<dbReference type="SMART" id="SM00301">
    <property type="entry name" value="DM"/>
    <property type="match status" value="1"/>
</dbReference>
<dbReference type="Pfam" id="PF00751">
    <property type="entry name" value="DM"/>
    <property type="match status" value="1"/>
</dbReference>
<evidence type="ECO:0000259" key="7">
    <source>
        <dbReference type="PROSITE" id="PS50809"/>
    </source>
</evidence>
<dbReference type="SUPFAM" id="SSF82927">
    <property type="entry name" value="Cysteine-rich DNA binding domain, (DM domain)"/>
    <property type="match status" value="1"/>
</dbReference>
<protein>
    <submittedName>
        <fullName evidence="8">Dsx</fullName>
    </submittedName>
</protein>
<evidence type="ECO:0000256" key="6">
    <source>
        <dbReference type="SAM" id="MobiDB-lite"/>
    </source>
</evidence>
<evidence type="ECO:0000313" key="8">
    <source>
        <dbReference type="EMBL" id="QDM55346.1"/>
    </source>
</evidence>
<keyword evidence="1 5" id="KW-0479">Metal-binding</keyword>
<dbReference type="SMR" id="A0A515MFU5"/>
<keyword evidence="4 5" id="KW-0539">Nucleus</keyword>
<dbReference type="GO" id="GO:0005634">
    <property type="term" value="C:nucleus"/>
    <property type="evidence" value="ECO:0007669"/>
    <property type="project" value="UniProtKB-SubCell"/>
</dbReference>
<dbReference type="PANTHER" id="PTHR12322:SF53">
    <property type="entry name" value="DOUBLESEX-MAB RELATED 11E"/>
    <property type="match status" value="1"/>
</dbReference>
<feature type="compositionally biased region" description="Polar residues" evidence="6">
    <location>
        <begin position="121"/>
        <end position="131"/>
    </location>
</feature>
<gene>
    <name evidence="8" type="primary">dsx</name>
</gene>
<feature type="region of interest" description="Disordered" evidence="6">
    <location>
        <begin position="23"/>
        <end position="174"/>
    </location>
</feature>
<feature type="domain" description="DM" evidence="7">
    <location>
        <begin position="175"/>
        <end position="223"/>
    </location>
</feature>
<feature type="compositionally biased region" description="Low complexity" evidence="6">
    <location>
        <begin position="52"/>
        <end position="74"/>
    </location>
</feature>
<evidence type="ECO:0000256" key="4">
    <source>
        <dbReference type="ARBA" id="ARBA00023242"/>
    </source>
</evidence>
<feature type="compositionally biased region" description="Basic and acidic residues" evidence="6">
    <location>
        <begin position="220"/>
        <end position="232"/>
    </location>
</feature>
<evidence type="ECO:0000256" key="2">
    <source>
        <dbReference type="ARBA" id="ARBA00022833"/>
    </source>
</evidence>
<dbReference type="GO" id="GO:0046872">
    <property type="term" value="F:metal ion binding"/>
    <property type="evidence" value="ECO:0007669"/>
    <property type="project" value="UniProtKB-KW"/>
</dbReference>
<feature type="DNA-binding region" description="DM" evidence="5">
    <location>
        <begin position="175"/>
        <end position="223"/>
    </location>
</feature>
<dbReference type="AlphaFoldDB" id="A0A515MFU5"/>
<evidence type="ECO:0000256" key="1">
    <source>
        <dbReference type="ARBA" id="ARBA00022723"/>
    </source>
</evidence>
<dbReference type="PROSITE" id="PS50809">
    <property type="entry name" value="DM_2"/>
    <property type="match status" value="1"/>
</dbReference>
<sequence>MAMAPKKKFDFFNGGRGIVLTDTTDVEESSVEQQPPEPKVVQESYGYGGDYGRYSGSSEGYVTPSSPGGYMPPGGYVPPRSPGGYVVPRSPGGCVSSRSPGEYVPPDSPNVHQYHGDYPCPTTSGSQSPTGYGTLVQEGFSPTDFATATTSDSPPLPSTADDDDGRKKGKRKQRCRMCANHGIYVEVKGHKWYCPYRENHNCEKCEITRKRQYYMAEQQKLTREQQQQREFQRGSGPQSSSEASMEVAPVSRPPATPSSFPREEEMVRETSNIIDRNEDLFEMINQFLRPRTQH</sequence>